<proteinExistence type="predicted"/>
<protein>
    <submittedName>
        <fullName evidence="1">Uncharacterized protein</fullName>
    </submittedName>
</protein>
<accession>A0AA49JF72</accession>
<reference evidence="1" key="1">
    <citation type="journal article" date="2023" name="Comput. Struct. Biotechnol. J.">
        <title>Discovery of a novel marine Bacteroidetes with a rich repertoire of carbohydrate-active enzymes.</title>
        <authorList>
            <person name="Chen B."/>
            <person name="Liu G."/>
            <person name="Chen Q."/>
            <person name="Wang H."/>
            <person name="Liu L."/>
            <person name="Tang K."/>
        </authorList>
    </citation>
    <scope>NUCLEOTIDE SEQUENCE</scope>
    <source>
        <strain evidence="1">TK19036</strain>
    </source>
</reference>
<dbReference type="AlphaFoldDB" id="A0AA49JF72"/>
<evidence type="ECO:0000313" key="1">
    <source>
        <dbReference type="EMBL" id="WKN34705.1"/>
    </source>
</evidence>
<reference evidence="1" key="2">
    <citation type="journal article" date="2024" name="Antonie Van Leeuwenhoek">
        <title>Roseihalotalea indica gen. nov., sp. nov., a halophilic Bacteroidetes from mesopelagic Southwest Indian Ocean with higher carbohydrate metabolic potential.</title>
        <authorList>
            <person name="Chen B."/>
            <person name="Zhang M."/>
            <person name="Lin D."/>
            <person name="Ye J."/>
            <person name="Tang K."/>
        </authorList>
    </citation>
    <scope>NUCLEOTIDE SEQUENCE</scope>
    <source>
        <strain evidence="1">TK19036</strain>
    </source>
</reference>
<name>A0AA49JF72_9BACT</name>
<gene>
    <name evidence="1" type="ORF">K4G66_20230</name>
</gene>
<sequence>MKDQNHRFEQLSLERKCRYILNHCTFVATRFENQGKRKFRINLYHQGSFYYEIWYNSDYHYIGEVRITQNRSIVDAYASTVQLQFID</sequence>
<organism evidence="1">
    <name type="scientific">Roseihalotalea indica</name>
    <dbReference type="NCBI Taxonomy" id="2867963"/>
    <lineage>
        <taxon>Bacteria</taxon>
        <taxon>Pseudomonadati</taxon>
        <taxon>Bacteroidota</taxon>
        <taxon>Cytophagia</taxon>
        <taxon>Cytophagales</taxon>
        <taxon>Catalimonadaceae</taxon>
        <taxon>Roseihalotalea</taxon>
    </lineage>
</organism>
<dbReference type="EMBL" id="CP120682">
    <property type="protein sequence ID" value="WKN34705.1"/>
    <property type="molecule type" value="Genomic_DNA"/>
</dbReference>